<accession>A7RSP1</accession>
<dbReference type="InParanoid" id="A7RSP1"/>
<dbReference type="KEGG" id="nve:5517493"/>
<dbReference type="PROSITE" id="PS00514">
    <property type="entry name" value="FIBRINOGEN_C_1"/>
    <property type="match status" value="1"/>
</dbReference>
<dbReference type="HOGENOM" id="CLU_038628_6_2_1"/>
<feature type="domain" description="Fibrinogen C-terminal" evidence="2">
    <location>
        <begin position="1"/>
        <end position="214"/>
    </location>
</feature>
<dbReference type="GO" id="GO:0005615">
    <property type="term" value="C:extracellular space"/>
    <property type="evidence" value="ECO:0000318"/>
    <property type="project" value="GO_Central"/>
</dbReference>
<dbReference type="InterPro" id="IPR050373">
    <property type="entry name" value="Fibrinogen_C-term_domain"/>
</dbReference>
<dbReference type="EMBL" id="DS469535">
    <property type="protein sequence ID" value="EDO45449.1"/>
    <property type="molecule type" value="Genomic_DNA"/>
</dbReference>
<evidence type="ECO:0000259" key="2">
    <source>
        <dbReference type="PROSITE" id="PS51406"/>
    </source>
</evidence>
<dbReference type="PANTHER" id="PTHR19143:SF444">
    <property type="entry name" value="PROTEIN SCABROUS"/>
    <property type="match status" value="1"/>
</dbReference>
<evidence type="ECO:0000313" key="4">
    <source>
        <dbReference type="Proteomes" id="UP000001593"/>
    </source>
</evidence>
<gene>
    <name evidence="3" type="ORF">NEMVEDRAFT_v1g92262</name>
</gene>
<keyword evidence="4" id="KW-1185">Reference proteome</keyword>
<feature type="non-terminal residue" evidence="3">
    <location>
        <position position="1"/>
    </location>
</feature>
<dbReference type="CDD" id="cd00087">
    <property type="entry name" value="FReD"/>
    <property type="match status" value="1"/>
</dbReference>
<dbReference type="InterPro" id="IPR014716">
    <property type="entry name" value="Fibrinogen_a/b/g_C_1"/>
</dbReference>
<dbReference type="Pfam" id="PF00147">
    <property type="entry name" value="Fibrinogen_C"/>
    <property type="match status" value="1"/>
</dbReference>
<evidence type="ECO:0000313" key="3">
    <source>
        <dbReference type="EMBL" id="EDO45449.1"/>
    </source>
</evidence>
<dbReference type="FunFam" id="3.90.215.10:FF:000001">
    <property type="entry name" value="Tenascin isoform 1"/>
    <property type="match status" value="1"/>
</dbReference>
<dbReference type="Proteomes" id="UP000001593">
    <property type="component" value="Unassembled WGS sequence"/>
</dbReference>
<dbReference type="PhylomeDB" id="A7RSP1"/>
<dbReference type="eggNOG" id="KOG2579">
    <property type="taxonomic scope" value="Eukaryota"/>
</dbReference>
<sequence>VPTNCAEVLSGGGTTSGVYMVDPAGQGAFQVFCDQKTLCGGWTVFQRRQDGSVDFWRDWAEYKNGFGDLQEEHWLGLDRIHRLTNAVANELRVDMEADAGETAHAQYGHFSVAAETDKYRLSVGGYSGSAGDSFTYHNNFAFSTKDQGNDDKTDESCAVKFKGAWWYGRCHHSNLNGIYFVNSNSLYGQGINWMHWKGHNYSLKRTEMKIRPKGSAP</sequence>
<reference evidence="3 4" key="1">
    <citation type="journal article" date="2007" name="Science">
        <title>Sea anemone genome reveals ancestral eumetazoan gene repertoire and genomic organization.</title>
        <authorList>
            <person name="Putnam N.H."/>
            <person name="Srivastava M."/>
            <person name="Hellsten U."/>
            <person name="Dirks B."/>
            <person name="Chapman J."/>
            <person name="Salamov A."/>
            <person name="Terry A."/>
            <person name="Shapiro H."/>
            <person name="Lindquist E."/>
            <person name="Kapitonov V.V."/>
            <person name="Jurka J."/>
            <person name="Genikhovich G."/>
            <person name="Grigoriev I.V."/>
            <person name="Lucas S.M."/>
            <person name="Steele R.E."/>
            <person name="Finnerty J.R."/>
            <person name="Technau U."/>
            <person name="Martindale M.Q."/>
            <person name="Rokhsar D.S."/>
        </authorList>
    </citation>
    <scope>NUCLEOTIDE SEQUENCE [LARGE SCALE GENOMIC DNA]</scope>
    <source>
        <strain evidence="4">CH2 X CH6</strain>
    </source>
</reference>
<dbReference type="SUPFAM" id="SSF56496">
    <property type="entry name" value="Fibrinogen C-terminal domain-like"/>
    <property type="match status" value="1"/>
</dbReference>
<dbReference type="NCBIfam" id="NF040941">
    <property type="entry name" value="GGGWT_bact"/>
    <property type="match status" value="1"/>
</dbReference>
<dbReference type="PROSITE" id="PS51406">
    <property type="entry name" value="FIBRINOGEN_C_2"/>
    <property type="match status" value="1"/>
</dbReference>
<evidence type="ECO:0000256" key="1">
    <source>
        <dbReference type="ARBA" id="ARBA00023157"/>
    </source>
</evidence>
<protein>
    <recommendedName>
        <fullName evidence="2">Fibrinogen C-terminal domain-containing protein</fullName>
    </recommendedName>
</protein>
<proteinExistence type="predicted"/>
<dbReference type="InterPro" id="IPR036056">
    <property type="entry name" value="Fibrinogen-like_C"/>
</dbReference>
<dbReference type="STRING" id="45351.A7RSP1"/>
<dbReference type="InterPro" id="IPR002181">
    <property type="entry name" value="Fibrinogen_a/b/g_C_dom"/>
</dbReference>
<dbReference type="Gene3D" id="3.90.215.10">
    <property type="entry name" value="Gamma Fibrinogen, chain A, domain 1"/>
    <property type="match status" value="1"/>
</dbReference>
<dbReference type="PANTHER" id="PTHR19143">
    <property type="entry name" value="FIBRINOGEN/TENASCIN/ANGIOPOEITIN"/>
    <property type="match status" value="1"/>
</dbReference>
<dbReference type="SMART" id="SM00186">
    <property type="entry name" value="FBG"/>
    <property type="match status" value="1"/>
</dbReference>
<organism evidence="3 4">
    <name type="scientific">Nematostella vectensis</name>
    <name type="common">Starlet sea anemone</name>
    <dbReference type="NCBI Taxonomy" id="45351"/>
    <lineage>
        <taxon>Eukaryota</taxon>
        <taxon>Metazoa</taxon>
        <taxon>Cnidaria</taxon>
        <taxon>Anthozoa</taxon>
        <taxon>Hexacorallia</taxon>
        <taxon>Actiniaria</taxon>
        <taxon>Edwardsiidae</taxon>
        <taxon>Nematostella</taxon>
    </lineage>
</organism>
<dbReference type="InterPro" id="IPR020837">
    <property type="entry name" value="Fibrinogen_CS"/>
</dbReference>
<dbReference type="AlphaFoldDB" id="A7RSP1"/>
<name>A7RSP1_NEMVE</name>
<dbReference type="OMA" id="NVARHEL"/>
<keyword evidence="1" id="KW-1015">Disulfide bond</keyword>